<dbReference type="RefSeq" id="WP_104518667.1">
    <property type="nucleotide sequence ID" value="NZ_NHRY01000091.1"/>
</dbReference>
<evidence type="ECO:0000256" key="4">
    <source>
        <dbReference type="ARBA" id="ARBA00023136"/>
    </source>
</evidence>
<feature type="domain" description="RDD" evidence="6">
    <location>
        <begin position="18"/>
        <end position="139"/>
    </location>
</feature>
<name>A0A2S6NJ50_RHOGL</name>
<reference evidence="7 8" key="1">
    <citation type="journal article" date="2018" name="Arch. Microbiol.">
        <title>New insights into the metabolic potential of the phototrophic purple bacterium Rhodopila globiformis DSM 161(T) from its draft genome sequence and evidence for a vanadium-dependent nitrogenase.</title>
        <authorList>
            <person name="Imhoff J.F."/>
            <person name="Rahn T."/>
            <person name="Kunzel S."/>
            <person name="Neulinger S.C."/>
        </authorList>
    </citation>
    <scope>NUCLEOTIDE SEQUENCE [LARGE SCALE GENOMIC DNA]</scope>
    <source>
        <strain evidence="7 8">DSM 161</strain>
    </source>
</reference>
<keyword evidence="2 5" id="KW-0812">Transmembrane</keyword>
<evidence type="ECO:0000313" key="8">
    <source>
        <dbReference type="Proteomes" id="UP000239724"/>
    </source>
</evidence>
<evidence type="ECO:0000256" key="1">
    <source>
        <dbReference type="ARBA" id="ARBA00004141"/>
    </source>
</evidence>
<comment type="caution">
    <text evidence="7">The sequence shown here is derived from an EMBL/GenBank/DDBJ whole genome shotgun (WGS) entry which is preliminary data.</text>
</comment>
<dbReference type="EMBL" id="NHRY01000091">
    <property type="protein sequence ID" value="PPQ34726.1"/>
    <property type="molecule type" value="Genomic_DNA"/>
</dbReference>
<dbReference type="InterPro" id="IPR010432">
    <property type="entry name" value="RDD"/>
</dbReference>
<keyword evidence="3 5" id="KW-1133">Transmembrane helix</keyword>
<sequence>MSYGTPYVDDDFLVGGVITRRCLAWVVDIILIAILVGVLWWVLAMFGILTFGLGFAAMPVLSLVPFLYHFLSLISGPSATPGQQMFGLTVRRDYDLGPPMPLQAVVSVIGYYVTLATSGLLLVVALFTTRHRALHDLVSGLLVVRVQALEALTAPGGGWNMARGPYAQ</sequence>
<gene>
    <name evidence="7" type="ORF">CCS01_09780</name>
</gene>
<keyword evidence="4 5" id="KW-0472">Membrane</keyword>
<feature type="transmembrane region" description="Helical" evidence="5">
    <location>
        <begin position="50"/>
        <end position="71"/>
    </location>
</feature>
<dbReference type="Pfam" id="PF06271">
    <property type="entry name" value="RDD"/>
    <property type="match status" value="1"/>
</dbReference>
<organism evidence="7 8">
    <name type="scientific">Rhodopila globiformis</name>
    <name type="common">Rhodopseudomonas globiformis</name>
    <dbReference type="NCBI Taxonomy" id="1071"/>
    <lineage>
        <taxon>Bacteria</taxon>
        <taxon>Pseudomonadati</taxon>
        <taxon>Pseudomonadota</taxon>
        <taxon>Alphaproteobacteria</taxon>
        <taxon>Acetobacterales</taxon>
        <taxon>Acetobacteraceae</taxon>
        <taxon>Rhodopila</taxon>
    </lineage>
</organism>
<evidence type="ECO:0000256" key="3">
    <source>
        <dbReference type="ARBA" id="ARBA00022989"/>
    </source>
</evidence>
<feature type="transmembrane region" description="Helical" evidence="5">
    <location>
        <begin position="104"/>
        <end position="127"/>
    </location>
</feature>
<evidence type="ECO:0000313" key="7">
    <source>
        <dbReference type="EMBL" id="PPQ34726.1"/>
    </source>
</evidence>
<evidence type="ECO:0000256" key="2">
    <source>
        <dbReference type="ARBA" id="ARBA00022692"/>
    </source>
</evidence>
<evidence type="ECO:0000256" key="5">
    <source>
        <dbReference type="SAM" id="Phobius"/>
    </source>
</evidence>
<dbReference type="Proteomes" id="UP000239724">
    <property type="component" value="Unassembled WGS sequence"/>
</dbReference>
<evidence type="ECO:0000259" key="6">
    <source>
        <dbReference type="Pfam" id="PF06271"/>
    </source>
</evidence>
<dbReference type="OrthoDB" id="7270324at2"/>
<dbReference type="AlphaFoldDB" id="A0A2S6NJ50"/>
<feature type="transmembrane region" description="Helical" evidence="5">
    <location>
        <begin position="23"/>
        <end position="43"/>
    </location>
</feature>
<proteinExistence type="predicted"/>
<comment type="subcellular location">
    <subcellularLocation>
        <location evidence="1">Membrane</location>
        <topology evidence="1">Multi-pass membrane protein</topology>
    </subcellularLocation>
</comment>
<keyword evidence="8" id="KW-1185">Reference proteome</keyword>
<protein>
    <recommendedName>
        <fullName evidence="6">RDD domain-containing protein</fullName>
    </recommendedName>
</protein>
<accession>A0A2S6NJ50</accession>
<dbReference type="GO" id="GO:0016020">
    <property type="term" value="C:membrane"/>
    <property type="evidence" value="ECO:0007669"/>
    <property type="project" value="UniProtKB-SubCell"/>
</dbReference>